<dbReference type="AlphaFoldDB" id="A0A4P6U431"/>
<evidence type="ECO:0000259" key="3">
    <source>
        <dbReference type="PROSITE" id="PS01031"/>
    </source>
</evidence>
<accession>A0A4P6U431</accession>
<keyword evidence="5" id="KW-1185">Reference proteome</keyword>
<dbReference type="GeneID" id="300102825"/>
<organism evidence="4 5">
    <name type="scientific">Streptomyces seoulensis</name>
    <dbReference type="NCBI Taxonomy" id="73044"/>
    <lineage>
        <taxon>Bacteria</taxon>
        <taxon>Bacillati</taxon>
        <taxon>Actinomycetota</taxon>
        <taxon>Actinomycetes</taxon>
        <taxon>Kitasatosporales</taxon>
        <taxon>Streptomycetaceae</taxon>
        <taxon>Streptomyces</taxon>
    </lineage>
</organism>
<dbReference type="Gene3D" id="2.60.40.790">
    <property type="match status" value="1"/>
</dbReference>
<dbReference type="InterPro" id="IPR008978">
    <property type="entry name" value="HSP20-like_chaperone"/>
</dbReference>
<dbReference type="Pfam" id="PF00011">
    <property type="entry name" value="HSP20"/>
    <property type="match status" value="1"/>
</dbReference>
<evidence type="ECO:0000256" key="2">
    <source>
        <dbReference type="RuleBase" id="RU003616"/>
    </source>
</evidence>
<dbReference type="Proteomes" id="UP000292547">
    <property type="component" value="Chromosome"/>
</dbReference>
<dbReference type="RefSeq" id="WP_031179467.1">
    <property type="nucleotide sequence ID" value="NZ_CP032229.1"/>
</dbReference>
<proteinExistence type="inferred from homology"/>
<dbReference type="KEGG" id="sseo:D0Z67_28390"/>
<feature type="domain" description="SHSP" evidence="3">
    <location>
        <begin position="40"/>
        <end position="147"/>
    </location>
</feature>
<evidence type="ECO:0000313" key="4">
    <source>
        <dbReference type="EMBL" id="QBJ93804.1"/>
    </source>
</evidence>
<dbReference type="CDD" id="cd06464">
    <property type="entry name" value="ACD_sHsps-like"/>
    <property type="match status" value="1"/>
</dbReference>
<dbReference type="InterPro" id="IPR031107">
    <property type="entry name" value="Small_HSP"/>
</dbReference>
<dbReference type="PANTHER" id="PTHR11527">
    <property type="entry name" value="HEAT-SHOCK PROTEIN 20 FAMILY MEMBER"/>
    <property type="match status" value="1"/>
</dbReference>
<dbReference type="STRING" id="73044.GCA_000725795_00626"/>
<comment type="similarity">
    <text evidence="1 2">Belongs to the small heat shock protein (HSP20) family.</text>
</comment>
<dbReference type="EMBL" id="CP032229">
    <property type="protein sequence ID" value="QBJ93804.1"/>
    <property type="molecule type" value="Genomic_DNA"/>
</dbReference>
<name>A0A4P6U431_STRSO</name>
<protein>
    <submittedName>
        <fullName evidence="4">Hsp20/alpha crystallin family protein</fullName>
    </submittedName>
</protein>
<gene>
    <name evidence="4" type="ORF">D0Z67_28390</name>
</gene>
<evidence type="ECO:0000313" key="5">
    <source>
        <dbReference type="Proteomes" id="UP000292547"/>
    </source>
</evidence>
<reference evidence="4 5" key="1">
    <citation type="submission" date="2018-08" db="EMBL/GenBank/DDBJ databases">
        <title>The complete genome sequence of Streptomyces seoulensis, a pioneer strain for nickel superoxide dismutase discovery.</title>
        <authorList>
            <person name="Shin J."/>
            <person name="Lee J.-S."/>
            <person name="Lee E.-J."/>
            <person name="Youn H.-D."/>
        </authorList>
    </citation>
    <scope>NUCLEOTIDE SEQUENCE [LARGE SCALE GENOMIC DNA]</scope>
    <source>
        <strain evidence="4 5">KCTC 9819</strain>
    </source>
</reference>
<dbReference type="InterPro" id="IPR002068">
    <property type="entry name" value="A-crystallin/Hsp20_dom"/>
</dbReference>
<evidence type="ECO:0000256" key="1">
    <source>
        <dbReference type="PROSITE-ProRule" id="PRU00285"/>
    </source>
</evidence>
<sequence>MSERAGVARSAWWAGHDPVVELQQLWGEVSRLVEQSAQPAEPARHWMPLVEEEDAGDAYLVRAELPGIPRDSVNIEVDGRELHIHGSLDENTSGNALRRRDGSFSYGVRVPGDVDVEGVQADLSDGVLTVRLPKSQATTRRTIEIGS</sequence>
<dbReference type="PROSITE" id="PS01031">
    <property type="entry name" value="SHSP"/>
    <property type="match status" value="1"/>
</dbReference>
<dbReference type="SUPFAM" id="SSF49764">
    <property type="entry name" value="HSP20-like chaperones"/>
    <property type="match status" value="1"/>
</dbReference>
<dbReference type="OrthoDB" id="9809760at2"/>